<dbReference type="InterPro" id="IPR037185">
    <property type="entry name" value="EmrE-like"/>
</dbReference>
<dbReference type="PANTHER" id="PTHR22911:SF79">
    <property type="entry name" value="MOBA-LIKE NTP TRANSFERASE DOMAIN-CONTAINING PROTEIN"/>
    <property type="match status" value="1"/>
</dbReference>
<accession>A0A1F5DGJ3</accession>
<keyword evidence="1" id="KW-1133">Transmembrane helix</keyword>
<evidence type="ECO:0000256" key="1">
    <source>
        <dbReference type="SAM" id="Phobius"/>
    </source>
</evidence>
<feature type="transmembrane region" description="Helical" evidence="1">
    <location>
        <begin position="213"/>
        <end position="233"/>
    </location>
</feature>
<dbReference type="SUPFAM" id="SSF103481">
    <property type="entry name" value="Multidrug resistance efflux transporter EmrE"/>
    <property type="match status" value="2"/>
</dbReference>
<gene>
    <name evidence="3" type="ORF">A3J78_02490</name>
</gene>
<feature type="transmembrane region" description="Helical" evidence="1">
    <location>
        <begin position="270"/>
        <end position="288"/>
    </location>
</feature>
<keyword evidence="1" id="KW-0472">Membrane</keyword>
<protein>
    <recommendedName>
        <fullName evidence="2">EamA domain-containing protein</fullName>
    </recommendedName>
</protein>
<feature type="transmembrane region" description="Helical" evidence="1">
    <location>
        <begin position="183"/>
        <end position="201"/>
    </location>
</feature>
<dbReference type="InterPro" id="IPR000620">
    <property type="entry name" value="EamA_dom"/>
</dbReference>
<feature type="domain" description="EamA" evidence="2">
    <location>
        <begin position="9"/>
        <end position="143"/>
    </location>
</feature>
<dbReference type="Proteomes" id="UP000178758">
    <property type="component" value="Unassembled WGS sequence"/>
</dbReference>
<dbReference type="PANTHER" id="PTHR22911">
    <property type="entry name" value="ACYL-MALONYL CONDENSING ENZYME-RELATED"/>
    <property type="match status" value="1"/>
</dbReference>
<feature type="transmembrane region" description="Helical" evidence="1">
    <location>
        <begin position="98"/>
        <end position="120"/>
    </location>
</feature>
<comment type="caution">
    <text evidence="3">The sequence shown here is derived from an EMBL/GenBank/DDBJ whole genome shotgun (WGS) entry which is preliminary data.</text>
</comment>
<dbReference type="GO" id="GO:0016020">
    <property type="term" value="C:membrane"/>
    <property type="evidence" value="ECO:0007669"/>
    <property type="project" value="InterPro"/>
</dbReference>
<evidence type="ECO:0000259" key="2">
    <source>
        <dbReference type="Pfam" id="PF00892"/>
    </source>
</evidence>
<feature type="transmembrane region" description="Helical" evidence="1">
    <location>
        <begin position="70"/>
        <end position="92"/>
    </location>
</feature>
<feature type="transmembrane region" description="Helical" evidence="1">
    <location>
        <begin position="156"/>
        <end position="176"/>
    </location>
</feature>
<dbReference type="EMBL" id="MEZJ01000020">
    <property type="protein sequence ID" value="OGD54121.1"/>
    <property type="molecule type" value="Genomic_DNA"/>
</dbReference>
<evidence type="ECO:0000313" key="4">
    <source>
        <dbReference type="Proteomes" id="UP000178758"/>
    </source>
</evidence>
<sequence length="294" mass="32611">MPNKNKINLGILALLGAAASWGTMGVLVRFLNREITLFSQILFRFIAAFLLSSIPFLLKKRKFKLASKKDYFVILIIGVFGYALSTVFYTLAMLNTTISAGTFIFSMYILTTPILAFLLLKERVNPRLGKALIIALIGAVFIFNPTGLLINFKGNFYALIGSLLFAVYLIGSRYLNQKNSPEVVTLYSILLGVMVMLPIAIIFEKPLSLSISLYSWIFVFLFALANFSAFYLANIGFSKVKASTGSMILMMENVFATLFALVIFLEMPSITTFLGAILIISSVVYLNLGKIDKI</sequence>
<keyword evidence="1" id="KW-0812">Transmembrane</keyword>
<dbReference type="AlphaFoldDB" id="A0A1F5DGJ3"/>
<feature type="transmembrane region" description="Helical" evidence="1">
    <location>
        <begin position="245"/>
        <end position="264"/>
    </location>
</feature>
<proteinExistence type="predicted"/>
<reference evidence="3 4" key="1">
    <citation type="journal article" date="2016" name="Nat. Commun.">
        <title>Thousands of microbial genomes shed light on interconnected biogeochemical processes in an aquifer system.</title>
        <authorList>
            <person name="Anantharaman K."/>
            <person name="Brown C.T."/>
            <person name="Hug L.A."/>
            <person name="Sharon I."/>
            <person name="Castelle C.J."/>
            <person name="Probst A.J."/>
            <person name="Thomas B.C."/>
            <person name="Singh A."/>
            <person name="Wilkins M.J."/>
            <person name="Karaoz U."/>
            <person name="Brodie E.L."/>
            <person name="Williams K.H."/>
            <person name="Hubbard S.S."/>
            <person name="Banfield J.F."/>
        </authorList>
    </citation>
    <scope>NUCLEOTIDE SEQUENCE [LARGE SCALE GENOMIC DNA]</scope>
</reference>
<evidence type="ECO:0000313" key="3">
    <source>
        <dbReference type="EMBL" id="OGD54121.1"/>
    </source>
</evidence>
<feature type="transmembrane region" description="Helical" evidence="1">
    <location>
        <begin position="41"/>
        <end position="58"/>
    </location>
</feature>
<organism evidence="3 4">
    <name type="scientific">Candidatus Beckwithbacteria bacterium RBG_13_35_6</name>
    <dbReference type="NCBI Taxonomy" id="1797456"/>
    <lineage>
        <taxon>Bacteria</taxon>
        <taxon>Candidatus Beckwithiibacteriota</taxon>
    </lineage>
</organism>
<feature type="transmembrane region" description="Helical" evidence="1">
    <location>
        <begin position="132"/>
        <end position="150"/>
    </location>
</feature>
<dbReference type="Pfam" id="PF00892">
    <property type="entry name" value="EamA"/>
    <property type="match status" value="2"/>
</dbReference>
<feature type="domain" description="EamA" evidence="2">
    <location>
        <begin position="153"/>
        <end position="287"/>
    </location>
</feature>
<name>A0A1F5DGJ3_9BACT</name>